<protein>
    <submittedName>
        <fullName evidence="1">Uncharacterized protein</fullName>
    </submittedName>
</protein>
<keyword evidence="2" id="KW-1185">Reference proteome</keyword>
<reference evidence="1 2" key="1">
    <citation type="journal article" date="2008" name="Nature">
        <title>The genome of the model beetle and pest Tribolium castaneum.</title>
        <authorList>
            <consortium name="Tribolium Genome Sequencing Consortium"/>
            <person name="Richards S."/>
            <person name="Gibbs R.A."/>
            <person name="Weinstock G.M."/>
            <person name="Brown S.J."/>
            <person name="Denell R."/>
            <person name="Beeman R.W."/>
            <person name="Gibbs R."/>
            <person name="Beeman R.W."/>
            <person name="Brown S.J."/>
            <person name="Bucher G."/>
            <person name="Friedrich M."/>
            <person name="Grimmelikhuijzen C.J."/>
            <person name="Klingler M."/>
            <person name="Lorenzen M."/>
            <person name="Richards S."/>
            <person name="Roth S."/>
            <person name="Schroder R."/>
            <person name="Tautz D."/>
            <person name="Zdobnov E.M."/>
            <person name="Muzny D."/>
            <person name="Gibbs R.A."/>
            <person name="Weinstock G.M."/>
            <person name="Attaway T."/>
            <person name="Bell S."/>
            <person name="Buhay C.J."/>
            <person name="Chandrabose M.N."/>
            <person name="Chavez D."/>
            <person name="Clerk-Blankenburg K.P."/>
            <person name="Cree A."/>
            <person name="Dao M."/>
            <person name="Davis C."/>
            <person name="Chacko J."/>
            <person name="Dinh H."/>
            <person name="Dugan-Rocha S."/>
            <person name="Fowler G."/>
            <person name="Garner T.T."/>
            <person name="Garnes J."/>
            <person name="Gnirke A."/>
            <person name="Hawes A."/>
            <person name="Hernandez J."/>
            <person name="Hines S."/>
            <person name="Holder M."/>
            <person name="Hume J."/>
            <person name="Jhangiani S.N."/>
            <person name="Joshi V."/>
            <person name="Khan Z.M."/>
            <person name="Jackson L."/>
            <person name="Kovar C."/>
            <person name="Kowis A."/>
            <person name="Lee S."/>
            <person name="Lewis L.R."/>
            <person name="Margolis J."/>
            <person name="Morgan M."/>
            <person name="Nazareth L.V."/>
            <person name="Nguyen N."/>
            <person name="Okwuonu G."/>
            <person name="Parker D."/>
            <person name="Richards S."/>
            <person name="Ruiz S.J."/>
            <person name="Santibanez J."/>
            <person name="Savard J."/>
            <person name="Scherer S.E."/>
            <person name="Schneider B."/>
            <person name="Sodergren E."/>
            <person name="Tautz D."/>
            <person name="Vattahil S."/>
            <person name="Villasana D."/>
            <person name="White C.S."/>
            <person name="Wright R."/>
            <person name="Park Y."/>
            <person name="Beeman R.W."/>
            <person name="Lord J."/>
            <person name="Oppert B."/>
            <person name="Lorenzen M."/>
            <person name="Brown S."/>
            <person name="Wang L."/>
            <person name="Savard J."/>
            <person name="Tautz D."/>
            <person name="Richards S."/>
            <person name="Weinstock G."/>
            <person name="Gibbs R.A."/>
            <person name="Liu Y."/>
            <person name="Worley K."/>
            <person name="Weinstock G."/>
            <person name="Elsik C.G."/>
            <person name="Reese J.T."/>
            <person name="Elhaik E."/>
            <person name="Landan G."/>
            <person name="Graur D."/>
            <person name="Arensburger P."/>
            <person name="Atkinson P."/>
            <person name="Beeman R.W."/>
            <person name="Beidler J."/>
            <person name="Brown S.J."/>
            <person name="Demuth J.P."/>
            <person name="Drury D.W."/>
            <person name="Du Y.Z."/>
            <person name="Fujiwara H."/>
            <person name="Lorenzen M."/>
            <person name="Maselli V."/>
            <person name="Osanai M."/>
            <person name="Park Y."/>
            <person name="Robertson H.M."/>
            <person name="Tu Z."/>
            <person name="Wang J.J."/>
            <person name="Wang S."/>
            <person name="Richards S."/>
            <person name="Song H."/>
            <person name="Zhang L."/>
            <person name="Sodergren E."/>
            <person name="Werner D."/>
            <person name="Stanke M."/>
            <person name="Morgenstern B."/>
            <person name="Solovyev V."/>
            <person name="Kosarev P."/>
            <person name="Brown G."/>
            <person name="Chen H.C."/>
            <person name="Ermolaeva O."/>
            <person name="Hlavina W."/>
            <person name="Kapustin Y."/>
            <person name="Kiryutin B."/>
            <person name="Kitts P."/>
            <person name="Maglott D."/>
            <person name="Pruitt K."/>
            <person name="Sapojnikov V."/>
            <person name="Souvorov A."/>
            <person name="Mackey A.J."/>
            <person name="Waterhouse R.M."/>
            <person name="Wyder S."/>
            <person name="Zdobnov E.M."/>
            <person name="Zdobnov E.M."/>
            <person name="Wyder S."/>
            <person name="Kriventseva E.V."/>
            <person name="Kadowaki T."/>
            <person name="Bork P."/>
            <person name="Aranda M."/>
            <person name="Bao R."/>
            <person name="Beermann A."/>
            <person name="Berns N."/>
            <person name="Bolognesi R."/>
            <person name="Bonneton F."/>
            <person name="Bopp D."/>
            <person name="Brown S.J."/>
            <person name="Bucher G."/>
            <person name="Butts T."/>
            <person name="Chaumot A."/>
            <person name="Denell R.E."/>
            <person name="Ferrier D.E."/>
            <person name="Friedrich M."/>
            <person name="Gordon C.M."/>
            <person name="Jindra M."/>
            <person name="Klingler M."/>
            <person name="Lan Q."/>
            <person name="Lattorff H.M."/>
            <person name="Laudet V."/>
            <person name="von Levetsow C."/>
            <person name="Liu Z."/>
            <person name="Lutz R."/>
            <person name="Lynch J.A."/>
            <person name="da Fonseca R.N."/>
            <person name="Posnien N."/>
            <person name="Reuter R."/>
            <person name="Roth S."/>
            <person name="Savard J."/>
            <person name="Schinko J.B."/>
            <person name="Schmitt C."/>
            <person name="Schoppmeier M."/>
            <person name="Schroder R."/>
            <person name="Shippy T.D."/>
            <person name="Simonnet F."/>
            <person name="Marques-Souza H."/>
            <person name="Tautz D."/>
            <person name="Tomoyasu Y."/>
            <person name="Trauner J."/>
            <person name="Van der Zee M."/>
            <person name="Vervoort M."/>
            <person name="Wittkopp N."/>
            <person name="Wimmer E.A."/>
            <person name="Yang X."/>
            <person name="Jones A.K."/>
            <person name="Sattelle D.B."/>
            <person name="Ebert P.R."/>
            <person name="Nelson D."/>
            <person name="Scott J.G."/>
            <person name="Beeman R.W."/>
            <person name="Muthukrishnan S."/>
            <person name="Kramer K.J."/>
            <person name="Arakane Y."/>
            <person name="Beeman R.W."/>
            <person name="Zhu Q."/>
            <person name="Hogenkamp D."/>
            <person name="Dixit R."/>
            <person name="Oppert B."/>
            <person name="Jiang H."/>
            <person name="Zou Z."/>
            <person name="Marshall J."/>
            <person name="Elpidina E."/>
            <person name="Vinokurov K."/>
            <person name="Oppert C."/>
            <person name="Zou Z."/>
            <person name="Evans J."/>
            <person name="Lu Z."/>
            <person name="Zhao P."/>
            <person name="Sumathipala N."/>
            <person name="Altincicek B."/>
            <person name="Vilcinskas A."/>
            <person name="Williams M."/>
            <person name="Hultmark D."/>
            <person name="Hetru C."/>
            <person name="Jiang H."/>
            <person name="Grimmelikhuijzen C.J."/>
            <person name="Hauser F."/>
            <person name="Cazzamali G."/>
            <person name="Williamson M."/>
            <person name="Park Y."/>
            <person name="Li B."/>
            <person name="Tanaka Y."/>
            <person name="Predel R."/>
            <person name="Neupert S."/>
            <person name="Schachtner J."/>
            <person name="Verleyen P."/>
            <person name="Raible F."/>
            <person name="Bork P."/>
            <person name="Friedrich M."/>
            <person name="Walden K.K."/>
            <person name="Robertson H.M."/>
            <person name="Angeli S."/>
            <person name="Foret S."/>
            <person name="Bucher G."/>
            <person name="Schuetz S."/>
            <person name="Maleszka R."/>
            <person name="Wimmer E.A."/>
            <person name="Beeman R.W."/>
            <person name="Lorenzen M."/>
            <person name="Tomoyasu Y."/>
            <person name="Miller S.C."/>
            <person name="Grossmann D."/>
            <person name="Bucher G."/>
        </authorList>
    </citation>
    <scope>NUCLEOTIDE SEQUENCE [LARGE SCALE GENOMIC DNA]</scope>
    <source>
        <strain evidence="1 2">Georgia GA2</strain>
    </source>
</reference>
<dbReference type="AlphaFoldDB" id="D7EI53"/>
<dbReference type="HOGENOM" id="CLU_2362460_0_0_1"/>
<sequence>MQQCQKTGEIFAKFTKSDRNSIPVPALIRYPLRCDRNADWGFSPVTERALHSNSGDERSTVAEIHHCISQEIIEIGGQVVRVLIRELGDDGGDCKS</sequence>
<evidence type="ECO:0000313" key="2">
    <source>
        <dbReference type="Proteomes" id="UP000007266"/>
    </source>
</evidence>
<evidence type="ECO:0000313" key="1">
    <source>
        <dbReference type="EMBL" id="EFA13265.1"/>
    </source>
</evidence>
<accession>D7EI53</accession>
<dbReference type="EMBL" id="KQ971379">
    <property type="protein sequence ID" value="EFA13265.1"/>
    <property type="molecule type" value="Genomic_DNA"/>
</dbReference>
<reference evidence="1 2" key="2">
    <citation type="journal article" date="2010" name="Nucleic Acids Res.">
        <title>BeetleBase in 2010: revisions to provide comprehensive genomic information for Tribolium castaneum.</title>
        <authorList>
            <person name="Kim H.S."/>
            <person name="Murphy T."/>
            <person name="Xia J."/>
            <person name="Caragea D."/>
            <person name="Park Y."/>
            <person name="Beeman R.W."/>
            <person name="Lorenzen M.D."/>
            <person name="Butcher S."/>
            <person name="Manak J.R."/>
            <person name="Brown S.J."/>
        </authorList>
    </citation>
    <scope>GENOME REANNOTATION</scope>
    <source>
        <strain evidence="1 2">Georgia GA2</strain>
    </source>
</reference>
<name>D7EI53_TRICA</name>
<dbReference type="Proteomes" id="UP000007266">
    <property type="component" value="Linkage group 10"/>
</dbReference>
<organism evidence="1 2">
    <name type="scientific">Tribolium castaneum</name>
    <name type="common">Red flour beetle</name>
    <dbReference type="NCBI Taxonomy" id="7070"/>
    <lineage>
        <taxon>Eukaryota</taxon>
        <taxon>Metazoa</taxon>
        <taxon>Ecdysozoa</taxon>
        <taxon>Arthropoda</taxon>
        <taxon>Hexapoda</taxon>
        <taxon>Insecta</taxon>
        <taxon>Pterygota</taxon>
        <taxon>Neoptera</taxon>
        <taxon>Endopterygota</taxon>
        <taxon>Coleoptera</taxon>
        <taxon>Polyphaga</taxon>
        <taxon>Cucujiformia</taxon>
        <taxon>Tenebrionidae</taxon>
        <taxon>Tenebrionidae incertae sedis</taxon>
        <taxon>Tribolium</taxon>
    </lineage>
</organism>
<proteinExistence type="predicted"/>
<gene>
    <name evidence="1" type="primary">GLEAN_01535</name>
    <name evidence="1" type="ORF">TcasGA2_TC001535</name>
</gene>
<dbReference type="InParanoid" id="D7EI53"/>